<evidence type="ECO:0000313" key="2">
    <source>
        <dbReference type="Proteomes" id="UP000887581"/>
    </source>
</evidence>
<keyword evidence="2" id="KW-1185">Reference proteome</keyword>
<evidence type="ECO:0000313" key="3">
    <source>
        <dbReference type="WBParaSite" id="sdigi.contig163.g5489.t1"/>
    </source>
</evidence>
<reference evidence="3" key="1">
    <citation type="submission" date="2022-11" db="UniProtKB">
        <authorList>
            <consortium name="WormBaseParasite"/>
        </authorList>
    </citation>
    <scope>IDENTIFICATION</scope>
</reference>
<feature type="chain" id="PRO_5037977916" evidence="1">
    <location>
        <begin position="28"/>
        <end position="131"/>
    </location>
</feature>
<evidence type="ECO:0000256" key="1">
    <source>
        <dbReference type="SAM" id="SignalP"/>
    </source>
</evidence>
<dbReference type="AlphaFoldDB" id="A0A915PGV3"/>
<accession>A0A915PGV3</accession>
<keyword evidence="1" id="KW-0732">Signal</keyword>
<protein>
    <submittedName>
        <fullName evidence="3">O-fucosyltransferase family protein</fullName>
    </submittedName>
</protein>
<dbReference type="WBParaSite" id="sdigi.contig163.g5489.t1">
    <property type="protein sequence ID" value="sdigi.contig163.g5489.t1"/>
    <property type="gene ID" value="sdigi.contig163.g5489"/>
</dbReference>
<organism evidence="2 3">
    <name type="scientific">Setaria digitata</name>
    <dbReference type="NCBI Taxonomy" id="48799"/>
    <lineage>
        <taxon>Eukaryota</taxon>
        <taxon>Metazoa</taxon>
        <taxon>Ecdysozoa</taxon>
        <taxon>Nematoda</taxon>
        <taxon>Chromadorea</taxon>
        <taxon>Rhabditida</taxon>
        <taxon>Spirurina</taxon>
        <taxon>Spiruromorpha</taxon>
        <taxon>Filarioidea</taxon>
        <taxon>Setariidae</taxon>
        <taxon>Setaria</taxon>
    </lineage>
</organism>
<proteinExistence type="predicted"/>
<name>A0A915PGV3_9BILA</name>
<dbReference type="Proteomes" id="UP000887581">
    <property type="component" value="Unplaced"/>
</dbReference>
<feature type="signal peptide" evidence="1">
    <location>
        <begin position="1"/>
        <end position="27"/>
    </location>
</feature>
<sequence length="131" mass="15005">MLWKSARWKYHFYSLVFTILVLHPCLSDSDQKTNLFDENDSRSRLVMLNGNMYFHAARQKNISFIPGIGGSIYFGDKDLALLPDMSRVRQLVKMADLLKQQIKLKSSDIAALNRKEVRGASEGVHLYGVKQ</sequence>